<evidence type="ECO:0000313" key="2">
    <source>
        <dbReference type="Proteomes" id="UP001222377"/>
    </source>
</evidence>
<name>A0AAP3YFM1_BACAM</name>
<dbReference type="AlphaFoldDB" id="A0AAP3YFM1"/>
<evidence type="ECO:0000313" key="1">
    <source>
        <dbReference type="EMBL" id="MDF4194825.1"/>
    </source>
</evidence>
<dbReference type="EMBL" id="JARKHX010000004">
    <property type="protein sequence ID" value="MDF4194825.1"/>
    <property type="molecule type" value="Genomic_DNA"/>
</dbReference>
<accession>A0AAP3YFM1</accession>
<protein>
    <submittedName>
        <fullName evidence="1">Lysogeny pheromone AimP family peptide</fullName>
    </submittedName>
</protein>
<sequence length="46" mass="4667">MRLLKKTILGVAIIAALALSFVAGQKSVSTAAPNDEISVASIIRGA</sequence>
<comment type="caution">
    <text evidence="1">The sequence shown here is derived from an EMBL/GenBank/DDBJ whole genome shotgun (WGS) entry which is preliminary data.</text>
</comment>
<proteinExistence type="predicted"/>
<reference evidence="1" key="1">
    <citation type="submission" date="2023-02" db="EMBL/GenBank/DDBJ databases">
        <title>Draft Whole-Genome Sequences of Bacillus Strains of Potential Probiotic for Poultry.</title>
        <authorList>
            <person name="Ma L.M."/>
            <person name="Lopez-Guerra N."/>
            <person name="Zhang G."/>
        </authorList>
    </citation>
    <scope>NUCLEOTIDE SEQUENCE</scope>
    <source>
        <strain evidence="1">OSU1013-24</strain>
    </source>
</reference>
<gene>
    <name evidence="1" type="ORF">PV946_13785</name>
</gene>
<dbReference type="Proteomes" id="UP001222377">
    <property type="component" value="Unassembled WGS sequence"/>
</dbReference>
<organism evidence="1 2">
    <name type="scientific">Bacillus amyloliquefaciens</name>
    <name type="common">Bacillus velezensis</name>
    <dbReference type="NCBI Taxonomy" id="1390"/>
    <lineage>
        <taxon>Bacteria</taxon>
        <taxon>Bacillati</taxon>
        <taxon>Bacillota</taxon>
        <taxon>Bacilli</taxon>
        <taxon>Bacillales</taxon>
        <taxon>Bacillaceae</taxon>
        <taxon>Bacillus</taxon>
        <taxon>Bacillus amyloliquefaciens group</taxon>
    </lineage>
</organism>
<dbReference type="NCBIfam" id="NF033802">
    <property type="entry name" value="AimP_fam"/>
    <property type="match status" value="1"/>
</dbReference>